<feature type="domain" description="CobQ/CobB/MinD/ParA nucleotide binding" evidence="10">
    <location>
        <begin position="16"/>
        <end position="198"/>
    </location>
</feature>
<comment type="catalytic activity">
    <reaction evidence="9">
        <text>cob(II)yrinate + 2 L-glutamine + 2 ATP + 2 H2O = cob(II)yrinate a,c diamide + 2 L-glutamate + 2 ADP + 2 phosphate + 2 H(+)</text>
        <dbReference type="Rhea" id="RHEA:26289"/>
        <dbReference type="ChEBI" id="CHEBI:15377"/>
        <dbReference type="ChEBI" id="CHEBI:15378"/>
        <dbReference type="ChEBI" id="CHEBI:29985"/>
        <dbReference type="ChEBI" id="CHEBI:30616"/>
        <dbReference type="ChEBI" id="CHEBI:43474"/>
        <dbReference type="ChEBI" id="CHEBI:58359"/>
        <dbReference type="ChEBI" id="CHEBI:58537"/>
        <dbReference type="ChEBI" id="CHEBI:58894"/>
        <dbReference type="ChEBI" id="CHEBI:456216"/>
        <dbReference type="EC" id="6.3.5.11"/>
    </reaction>
</comment>
<dbReference type="EC" id="6.3.5.11" evidence="9"/>
<dbReference type="GO" id="GO:0005524">
    <property type="term" value="F:ATP binding"/>
    <property type="evidence" value="ECO:0007669"/>
    <property type="project" value="UniProtKB-UniRule"/>
</dbReference>
<dbReference type="Pfam" id="PF01656">
    <property type="entry name" value="CbiA"/>
    <property type="match status" value="1"/>
</dbReference>
<comment type="domain">
    <text evidence="9">Comprises of two domains. The C-terminal domain contains the binding site for glutamine and catalyzes the hydrolysis of this substrate to glutamate and ammonia. The N-terminal domain is anticipated to bind ATP and cobyrinate and catalyzes the ultimate synthesis of the diamide product. The ammonia produced via the glutaminase domain is probably translocated to the adjacent domain via a molecular tunnel, where it reacts with an activated intermediate.</text>
</comment>
<proteinExistence type="inferred from homology"/>
<dbReference type="HAMAP" id="MF_00027">
    <property type="entry name" value="CobB_CbiA"/>
    <property type="match status" value="1"/>
</dbReference>
<evidence type="ECO:0000256" key="9">
    <source>
        <dbReference type="HAMAP-Rule" id="MF_00027"/>
    </source>
</evidence>
<dbReference type="PANTHER" id="PTHR43873:SF1">
    <property type="entry name" value="COBYRINATE A,C-DIAMIDE SYNTHASE"/>
    <property type="match status" value="1"/>
</dbReference>
<dbReference type="SUPFAM" id="SSF52317">
    <property type="entry name" value="Class I glutamine amidotransferase-like"/>
    <property type="match status" value="1"/>
</dbReference>
<evidence type="ECO:0000313" key="12">
    <source>
        <dbReference type="EMBL" id="KKJ76015.1"/>
    </source>
</evidence>
<dbReference type="SUPFAM" id="SSF52540">
    <property type="entry name" value="P-loop containing nucleoside triphosphate hydrolases"/>
    <property type="match status" value="1"/>
</dbReference>
<dbReference type="Gene3D" id="3.40.50.300">
    <property type="entry name" value="P-loop containing nucleotide triphosphate hydrolases"/>
    <property type="match status" value="1"/>
</dbReference>
<evidence type="ECO:0000256" key="8">
    <source>
        <dbReference type="ARBA" id="ARBA00022962"/>
    </source>
</evidence>
<feature type="active site" description="Nucleophile" evidence="9">
    <location>
        <position position="337"/>
    </location>
</feature>
<dbReference type="InterPro" id="IPR027417">
    <property type="entry name" value="P-loop_NTPase"/>
</dbReference>
<protein>
    <recommendedName>
        <fullName evidence="9">Cobyrinate a,c-diamide synthase</fullName>
        <ecNumber evidence="9">6.3.5.11</ecNumber>
    </recommendedName>
    <alternativeName>
        <fullName evidence="9">Cobyrinic acid a,c-diamide synthetase</fullName>
    </alternativeName>
</protein>
<keyword evidence="6 9" id="KW-0067">ATP-binding</keyword>
<keyword evidence="3 9" id="KW-0169">Cobalamin biosynthesis</keyword>
<dbReference type="InterPro" id="IPR029062">
    <property type="entry name" value="Class_I_gatase-like"/>
</dbReference>
<feature type="site" description="Increases nucleophilicity of active site Cys" evidence="9">
    <location>
        <position position="440"/>
    </location>
</feature>
<dbReference type="Proteomes" id="UP000034491">
    <property type="component" value="Unassembled WGS sequence"/>
</dbReference>
<dbReference type="PATRIC" id="fig|1549748.8.peg.1869"/>
<dbReference type="OrthoDB" id="9764035at2"/>
<dbReference type="PANTHER" id="PTHR43873">
    <property type="entry name" value="COBYRINATE A,C-DIAMIDE SYNTHASE"/>
    <property type="match status" value="1"/>
</dbReference>
<dbReference type="EMBL" id="LANI01000023">
    <property type="protein sequence ID" value="KKJ76015.1"/>
    <property type="molecule type" value="Genomic_DNA"/>
</dbReference>
<dbReference type="Pfam" id="PF07685">
    <property type="entry name" value="GATase_3"/>
    <property type="match status" value="1"/>
</dbReference>
<evidence type="ECO:0000256" key="4">
    <source>
        <dbReference type="ARBA" id="ARBA00022598"/>
    </source>
</evidence>
<dbReference type="NCBIfam" id="NF002204">
    <property type="entry name" value="PRK01077.1"/>
    <property type="match status" value="1"/>
</dbReference>
<evidence type="ECO:0000256" key="3">
    <source>
        <dbReference type="ARBA" id="ARBA00022573"/>
    </source>
</evidence>
<comment type="function">
    <text evidence="9">Catalyzes the ATP-dependent amidation of the two carboxylate groups at positions a and c of cobyrinate, using either L-glutamine or ammonia as the nitrogen source.</text>
</comment>
<comment type="cofactor">
    <cofactor evidence="1 9">
        <name>Mg(2+)</name>
        <dbReference type="ChEBI" id="CHEBI:18420"/>
    </cofactor>
</comment>
<dbReference type="GO" id="GO:0009236">
    <property type="term" value="P:cobalamin biosynthetic process"/>
    <property type="evidence" value="ECO:0007669"/>
    <property type="project" value="UniProtKB-UniRule"/>
</dbReference>
<accession>A0A0M2R7L4</accession>
<evidence type="ECO:0000256" key="5">
    <source>
        <dbReference type="ARBA" id="ARBA00022741"/>
    </source>
</evidence>
<comment type="similarity">
    <text evidence="9">Belongs to the CobB/CbiA family.</text>
</comment>
<evidence type="ECO:0000256" key="7">
    <source>
        <dbReference type="ARBA" id="ARBA00022842"/>
    </source>
</evidence>
<dbReference type="InterPro" id="IPR004484">
    <property type="entry name" value="CbiA/CobB_synth"/>
</dbReference>
<evidence type="ECO:0000313" key="13">
    <source>
        <dbReference type="Proteomes" id="UP000034491"/>
    </source>
</evidence>
<evidence type="ECO:0000256" key="2">
    <source>
        <dbReference type="ARBA" id="ARBA00006205"/>
    </source>
</evidence>
<comment type="caution">
    <text evidence="12">The sequence shown here is derived from an EMBL/GenBank/DDBJ whole genome shotgun (WGS) entry which is preliminary data.</text>
</comment>
<keyword evidence="8 9" id="KW-0315">Glutamine amidotransferase</keyword>
<organism evidence="12 13">
    <name type="scientific">Kiloniella litopenaei</name>
    <dbReference type="NCBI Taxonomy" id="1549748"/>
    <lineage>
        <taxon>Bacteria</taxon>
        <taxon>Pseudomonadati</taxon>
        <taxon>Pseudomonadota</taxon>
        <taxon>Alphaproteobacteria</taxon>
        <taxon>Rhodospirillales</taxon>
        <taxon>Kiloniellaceae</taxon>
        <taxon>Kiloniella</taxon>
    </lineage>
</organism>
<evidence type="ECO:0000259" key="11">
    <source>
        <dbReference type="Pfam" id="PF07685"/>
    </source>
</evidence>
<dbReference type="InterPro" id="IPR002586">
    <property type="entry name" value="CobQ/CobB/MinD/ParA_Nub-bd_dom"/>
</dbReference>
<dbReference type="NCBIfam" id="TIGR00379">
    <property type="entry name" value="cobB"/>
    <property type="match status" value="1"/>
</dbReference>
<evidence type="ECO:0000259" key="10">
    <source>
        <dbReference type="Pfam" id="PF01656"/>
    </source>
</evidence>
<keyword evidence="4 9" id="KW-0436">Ligase</keyword>
<dbReference type="CDD" id="cd05388">
    <property type="entry name" value="CobB_N"/>
    <property type="match status" value="1"/>
</dbReference>
<reference evidence="12 13" key="1">
    <citation type="submission" date="2015-03" db="EMBL/GenBank/DDBJ databases">
        <title>Genome sequence of Kiloniella sp. P1-1, isolated from the gut microflora of Pacific white shrimp, Penaeus vannamei.</title>
        <authorList>
            <person name="Shao Z."/>
            <person name="Wang L."/>
            <person name="Li X."/>
        </authorList>
    </citation>
    <scope>NUCLEOTIDE SEQUENCE [LARGE SCALE GENOMIC DNA]</scope>
    <source>
        <strain evidence="12 13">P1-1</strain>
    </source>
</reference>
<evidence type="ECO:0000256" key="6">
    <source>
        <dbReference type="ARBA" id="ARBA00022840"/>
    </source>
</evidence>
<sequence length="445" mass="47812">MKQQDASVKAEPPKGLIIAAPSSGSGKTTLTLALLRYFKNNNLRVSPAKVGPDYIDPAYHAAAAGRPCFNLDPWAMRDESLSSIITHSGQDVDVILTEGVMGLFDGAAGGAGSTAELAKKTGWPVILVIDVKGMSASAAAILHGFASFDPKVTIGGVIFNRVGSPRHAELLKEACTPLGIPVLGYLKRQDDLVLPNRHLGLVQAIEHSELDVYLDKVAEQVGRDVHCEDLLKQARLSVLSHNDMHSFVPPIGQRIAIAQDVAFSFVYPALLEGWKNAGAELSFFSPLADEKPCAQADAIYLPGGYPELHVGKLGRNLAFLGGLRQAAQNNKTIYGECGGYMVLGKGLVDTRGNHHELSGLLPVETSFAVRQRSLGYRDVTTLNHSFLGRKGSTFKAHEFHYSTVVGDESDNPLFDVRDAAGQEKGQVGCVRGSVMGSYIHLIDQY</sequence>
<dbReference type="UniPathway" id="UPA00148">
    <property type="reaction ID" value="UER00231"/>
</dbReference>
<dbReference type="STRING" id="1549748.WH95_15545"/>
<comment type="pathway">
    <text evidence="9">Cofactor biosynthesis; adenosylcobalamin biosynthesis; cob(II)yrinate a,c-diamide from sirohydrochlorin (anaerobic route): step 10/10.</text>
</comment>
<name>A0A0M2R7L4_9PROT</name>
<gene>
    <name evidence="9" type="primary">cbiA</name>
    <name evidence="12" type="ORF">WH95_15545</name>
</gene>
<dbReference type="CDD" id="cd03130">
    <property type="entry name" value="GATase1_CobB"/>
    <property type="match status" value="1"/>
</dbReference>
<keyword evidence="7 9" id="KW-0460">Magnesium</keyword>
<dbReference type="InterPro" id="IPR011698">
    <property type="entry name" value="GATase_3"/>
</dbReference>
<evidence type="ECO:0000256" key="1">
    <source>
        <dbReference type="ARBA" id="ARBA00001946"/>
    </source>
</evidence>
<dbReference type="Gene3D" id="3.40.50.880">
    <property type="match status" value="1"/>
</dbReference>
<comment type="miscellaneous">
    <text evidence="9">The a and c carboxylates of cobyrinate are activated for nucleophilic attack via formation of a phosphorylated intermediate by ATP. CbiA catalyzes first the amidation of the c-carboxylate, and then that of the a-carboxylate.</text>
</comment>
<keyword evidence="5 9" id="KW-0547">Nucleotide-binding</keyword>
<keyword evidence="13" id="KW-1185">Reference proteome</keyword>
<dbReference type="GO" id="GO:0042242">
    <property type="term" value="F:cobyrinic acid a,c-diamide synthase activity"/>
    <property type="evidence" value="ECO:0007669"/>
    <property type="project" value="UniProtKB-UniRule"/>
</dbReference>
<comment type="similarity">
    <text evidence="2">Belongs to the CobB/CobQ family. CobQ subfamily.</text>
</comment>
<feature type="domain" description="CobB/CobQ-like glutamine amidotransferase" evidence="11">
    <location>
        <begin position="254"/>
        <end position="442"/>
    </location>
</feature>
<dbReference type="PROSITE" id="PS51274">
    <property type="entry name" value="GATASE_COBBQ"/>
    <property type="match status" value="1"/>
</dbReference>
<dbReference type="AlphaFoldDB" id="A0A0M2R7L4"/>